<feature type="compositionally biased region" description="Polar residues" evidence="1">
    <location>
        <begin position="215"/>
        <end position="240"/>
    </location>
</feature>
<feature type="region of interest" description="Disordered" evidence="1">
    <location>
        <begin position="215"/>
        <end position="329"/>
    </location>
</feature>
<evidence type="ECO:0000313" key="2">
    <source>
        <dbReference type="EMBL" id="KAK2198292.1"/>
    </source>
</evidence>
<dbReference type="Proteomes" id="UP001214638">
    <property type="component" value="Unassembled WGS sequence"/>
</dbReference>
<protein>
    <submittedName>
        <fullName evidence="2">Translation initiation factor 3 (IF-3)</fullName>
    </submittedName>
</protein>
<sequence length="329" mass="37109">MHTAFVPQSITNCKNKFQGSAFDTSQELTDIRNPQSVLDEARSLLKSFPASNDNQIYRSVKSHLSKYTSTDSSFIPRPRAANRYRILKNIVETSFKSKKNDVLDEMTDDAPTKYTPKNDKIQYGPGHPYTFRIGIRIAENDLRTRALLAKKYLTKGIPVEFRIIQSNPHEYIYAAKGIFQSLLEVLKDVAKFSGTVQVSRDHLLQIYSPLSSFKKSTNAKQQSNSPPIQGKFQPSETPSIENPDIPPKPPDYVSRRHPDIESHSPLAQIKSVKTNSGPKYMTLGKGKELKDDASNGGRWIVKHATQAPTNPTDVPSKTKDPSNRWMKIY</sequence>
<proteinExistence type="predicted"/>
<keyword evidence="2" id="KW-0648">Protein biosynthesis</keyword>
<accession>A0AAD9PNX1</accession>
<feature type="compositionally biased region" description="Basic and acidic residues" evidence="1">
    <location>
        <begin position="253"/>
        <end position="262"/>
    </location>
</feature>
<dbReference type="AlphaFoldDB" id="A0AAD9PNX1"/>
<dbReference type="EMBL" id="JALLKP010000001">
    <property type="protein sequence ID" value="KAK2198292.1"/>
    <property type="molecule type" value="Genomic_DNA"/>
</dbReference>
<dbReference type="GO" id="GO:0003743">
    <property type="term" value="F:translation initiation factor activity"/>
    <property type="evidence" value="ECO:0007669"/>
    <property type="project" value="UniProtKB-KW"/>
</dbReference>
<dbReference type="KEGG" id="bdw:94335599"/>
<dbReference type="Gene3D" id="3.30.110.10">
    <property type="entry name" value="Translation initiation factor 3 (IF-3), C-terminal domain"/>
    <property type="match status" value="1"/>
</dbReference>
<keyword evidence="2" id="KW-0396">Initiation factor</keyword>
<organism evidence="2 3">
    <name type="scientific">Babesia duncani</name>
    <dbReference type="NCBI Taxonomy" id="323732"/>
    <lineage>
        <taxon>Eukaryota</taxon>
        <taxon>Sar</taxon>
        <taxon>Alveolata</taxon>
        <taxon>Apicomplexa</taxon>
        <taxon>Aconoidasida</taxon>
        <taxon>Piroplasmida</taxon>
        <taxon>Babesiidae</taxon>
        <taxon>Babesia</taxon>
    </lineage>
</organism>
<gene>
    <name evidence="2" type="ORF">BdWA1_001301</name>
</gene>
<evidence type="ECO:0000256" key="1">
    <source>
        <dbReference type="SAM" id="MobiDB-lite"/>
    </source>
</evidence>
<evidence type="ECO:0000313" key="3">
    <source>
        <dbReference type="Proteomes" id="UP001214638"/>
    </source>
</evidence>
<keyword evidence="3" id="KW-1185">Reference proteome</keyword>
<comment type="caution">
    <text evidence="2">The sequence shown here is derived from an EMBL/GenBank/DDBJ whole genome shotgun (WGS) entry which is preliminary data.</text>
</comment>
<dbReference type="SUPFAM" id="SSF55200">
    <property type="entry name" value="Translation initiation factor IF3, C-terminal domain"/>
    <property type="match status" value="1"/>
</dbReference>
<dbReference type="GeneID" id="94335599"/>
<dbReference type="RefSeq" id="XP_067805134.1">
    <property type="nucleotide sequence ID" value="XM_067946343.1"/>
</dbReference>
<dbReference type="InterPro" id="IPR036788">
    <property type="entry name" value="T_IF-3_C_sf"/>
</dbReference>
<reference evidence="2" key="1">
    <citation type="journal article" date="2023" name="Nat. Microbiol.">
        <title>Babesia duncani multi-omics identifies virulence factors and drug targets.</title>
        <authorList>
            <person name="Singh P."/>
            <person name="Lonardi S."/>
            <person name="Liang Q."/>
            <person name="Vydyam P."/>
            <person name="Khabirova E."/>
            <person name="Fang T."/>
            <person name="Gihaz S."/>
            <person name="Thekkiniath J."/>
            <person name="Munshi M."/>
            <person name="Abel S."/>
            <person name="Ciampossin L."/>
            <person name="Batugedara G."/>
            <person name="Gupta M."/>
            <person name="Lu X.M."/>
            <person name="Lenz T."/>
            <person name="Chakravarty S."/>
            <person name="Cornillot E."/>
            <person name="Hu Y."/>
            <person name="Ma W."/>
            <person name="Gonzalez L.M."/>
            <person name="Sanchez S."/>
            <person name="Estrada K."/>
            <person name="Sanchez-Flores A."/>
            <person name="Montero E."/>
            <person name="Harb O.S."/>
            <person name="Le Roch K.G."/>
            <person name="Mamoun C.B."/>
        </authorList>
    </citation>
    <scope>NUCLEOTIDE SEQUENCE</scope>
    <source>
        <strain evidence="2">WA1</strain>
    </source>
</reference>
<feature type="compositionally biased region" description="Polar residues" evidence="1">
    <location>
        <begin position="306"/>
        <end position="315"/>
    </location>
</feature>
<name>A0AAD9PNX1_9APIC</name>